<keyword evidence="4 7" id="KW-1133">Transmembrane helix</keyword>
<dbReference type="GO" id="GO:0016020">
    <property type="term" value="C:membrane"/>
    <property type="evidence" value="ECO:0007669"/>
    <property type="project" value="InterPro"/>
</dbReference>
<comment type="subcellular location">
    <subcellularLocation>
        <location evidence="1">Endomembrane system</location>
        <topology evidence="1">Multi-pass membrane protein</topology>
    </subcellularLocation>
</comment>
<feature type="transmembrane region" description="Helical" evidence="7">
    <location>
        <begin position="160"/>
        <end position="180"/>
    </location>
</feature>
<feature type="transmembrane region" description="Helical" evidence="7">
    <location>
        <begin position="217"/>
        <end position="235"/>
    </location>
</feature>
<dbReference type="Pfam" id="PF03006">
    <property type="entry name" value="HlyIII"/>
    <property type="match status" value="1"/>
</dbReference>
<evidence type="ECO:0000256" key="1">
    <source>
        <dbReference type="ARBA" id="ARBA00004127"/>
    </source>
</evidence>
<sequence length="236" mass="26245">MAEDSNSGRSKYGKEEVTTRIERTLRNVVPLTFGEEVGNAVSHGVAAIIFIFLLPFTAVYMYEADGVAHAVGGSIFVISMLLMFLTSTLYHSMEHNTNHKYVMRLLDHSFIFVAIAGTYTPIAVSVVGGTFGIVILVLQWAATIFGILYKVLAPVVNEKVSLAFYLIMGWSAVAFIPSIISETSWVFIGLIILGGLAYTAGAWFYAQKTRKYFHMIWHFFIIIAAICHYTAIVFYI</sequence>
<dbReference type="GO" id="GO:0012505">
    <property type="term" value="C:endomembrane system"/>
    <property type="evidence" value="ECO:0007669"/>
    <property type="project" value="UniProtKB-SubCell"/>
</dbReference>
<evidence type="ECO:0000256" key="7">
    <source>
        <dbReference type="SAM" id="Phobius"/>
    </source>
</evidence>
<dbReference type="GO" id="GO:0046872">
    <property type="term" value="F:metal ion binding"/>
    <property type="evidence" value="ECO:0007669"/>
    <property type="project" value="UniProtKB-KW"/>
</dbReference>
<gene>
    <name evidence="8" type="ORF">BN1048_01305</name>
</gene>
<keyword evidence="3 7" id="KW-0812">Transmembrane</keyword>
<dbReference type="InterPro" id="IPR005744">
    <property type="entry name" value="Hy-lIII"/>
</dbReference>
<dbReference type="AlphaFoldDB" id="A0A078M9A7"/>
<feature type="transmembrane region" description="Helical" evidence="7">
    <location>
        <begin position="68"/>
        <end position="89"/>
    </location>
</feature>
<feature type="transmembrane region" description="Helical" evidence="7">
    <location>
        <begin position="40"/>
        <end position="62"/>
    </location>
</feature>
<organism evidence="8 9">
    <name type="scientific">Jeotgalicoccus saudimassiliensis</name>
    <dbReference type="NCBI Taxonomy" id="1461582"/>
    <lineage>
        <taxon>Bacteria</taxon>
        <taxon>Bacillati</taxon>
        <taxon>Bacillota</taxon>
        <taxon>Bacilli</taxon>
        <taxon>Bacillales</taxon>
        <taxon>Staphylococcaceae</taxon>
        <taxon>Jeotgalicoccus</taxon>
    </lineage>
</organism>
<dbReference type="RefSeq" id="WP_035809580.1">
    <property type="nucleotide sequence ID" value="NZ_CCSE01000001.1"/>
</dbReference>
<feature type="transmembrane region" description="Helical" evidence="7">
    <location>
        <begin position="126"/>
        <end position="148"/>
    </location>
</feature>
<evidence type="ECO:0000256" key="2">
    <source>
        <dbReference type="ARBA" id="ARBA00008488"/>
    </source>
</evidence>
<keyword evidence="9" id="KW-1185">Reference proteome</keyword>
<name>A0A078M9A7_9STAP</name>
<evidence type="ECO:0000256" key="5">
    <source>
        <dbReference type="ARBA" id="ARBA00023136"/>
    </source>
</evidence>
<comment type="similarity">
    <text evidence="2">Belongs to the UPF0073 (Hly-III) family.</text>
</comment>
<dbReference type="OrthoDB" id="9813689at2"/>
<evidence type="ECO:0000313" key="9">
    <source>
        <dbReference type="Proteomes" id="UP000044136"/>
    </source>
</evidence>
<dbReference type="Proteomes" id="UP000044136">
    <property type="component" value="Unassembled WGS sequence"/>
</dbReference>
<feature type="binding site" evidence="6">
    <location>
        <position position="218"/>
    </location>
    <ligand>
        <name>Zn(2+)</name>
        <dbReference type="ChEBI" id="CHEBI:29105"/>
    </ligand>
</feature>
<feature type="binding site" evidence="6">
    <location>
        <position position="91"/>
    </location>
    <ligand>
        <name>Zn(2+)</name>
        <dbReference type="ChEBI" id="CHEBI:29105"/>
    </ligand>
</feature>
<dbReference type="PANTHER" id="PTHR20855:SF129">
    <property type="entry name" value="HEMOLYSIN-3 HOMOLOG"/>
    <property type="match status" value="1"/>
</dbReference>
<dbReference type="InterPro" id="IPR004254">
    <property type="entry name" value="AdipoR/HlyIII-related"/>
</dbReference>
<evidence type="ECO:0000313" key="8">
    <source>
        <dbReference type="EMBL" id="CEA01241.1"/>
    </source>
</evidence>
<evidence type="ECO:0000256" key="4">
    <source>
        <dbReference type="ARBA" id="ARBA00022989"/>
    </source>
</evidence>
<accession>A0A078M9A7</accession>
<feature type="binding site" evidence="6">
    <location>
        <position position="214"/>
    </location>
    <ligand>
        <name>Zn(2+)</name>
        <dbReference type="ChEBI" id="CHEBI:29105"/>
    </ligand>
</feature>
<dbReference type="PANTHER" id="PTHR20855">
    <property type="entry name" value="ADIPOR/PROGESTIN RECEPTOR-RELATED"/>
    <property type="match status" value="1"/>
</dbReference>
<dbReference type="STRING" id="1461582.BN1048_01305"/>
<dbReference type="HOGENOM" id="CLU_051078_1_0_9"/>
<feature type="transmembrane region" description="Helical" evidence="7">
    <location>
        <begin position="186"/>
        <end position="205"/>
    </location>
</feature>
<keyword evidence="5 7" id="KW-0472">Membrane</keyword>
<evidence type="ECO:0000256" key="6">
    <source>
        <dbReference type="PIRSR" id="PIRSR604254-1"/>
    </source>
</evidence>
<protein>
    <submittedName>
        <fullName evidence="8">Haemolysin-III related</fullName>
    </submittedName>
</protein>
<proteinExistence type="inferred from homology"/>
<dbReference type="GO" id="GO:0140911">
    <property type="term" value="F:pore-forming activity"/>
    <property type="evidence" value="ECO:0007669"/>
    <property type="project" value="InterPro"/>
</dbReference>
<keyword evidence="6" id="KW-0862">Zinc</keyword>
<dbReference type="EMBL" id="CCSE01000001">
    <property type="protein sequence ID" value="CEA01241.1"/>
    <property type="molecule type" value="Genomic_DNA"/>
</dbReference>
<keyword evidence="6" id="KW-0479">Metal-binding</keyword>
<dbReference type="NCBIfam" id="TIGR01065">
    <property type="entry name" value="hlyIII"/>
    <property type="match status" value="1"/>
</dbReference>
<dbReference type="eggNOG" id="COG1272">
    <property type="taxonomic scope" value="Bacteria"/>
</dbReference>
<feature type="transmembrane region" description="Helical" evidence="7">
    <location>
        <begin position="101"/>
        <end position="120"/>
    </location>
</feature>
<evidence type="ECO:0000256" key="3">
    <source>
        <dbReference type="ARBA" id="ARBA00022692"/>
    </source>
</evidence>
<reference evidence="8 9" key="1">
    <citation type="submission" date="2014-07" db="EMBL/GenBank/DDBJ databases">
        <authorList>
            <person name="Urmite Genomes Urmite Genomes"/>
        </authorList>
    </citation>
    <scope>NUCLEOTIDE SEQUENCE [LARGE SCALE GENOMIC DNA]</scope>
    <source>
        <strain evidence="8 9">13MG44_air</strain>
    </source>
</reference>